<organism evidence="1 2">
    <name type="scientific">Panagrolaimus sp. ES5</name>
    <dbReference type="NCBI Taxonomy" id="591445"/>
    <lineage>
        <taxon>Eukaryota</taxon>
        <taxon>Metazoa</taxon>
        <taxon>Ecdysozoa</taxon>
        <taxon>Nematoda</taxon>
        <taxon>Chromadorea</taxon>
        <taxon>Rhabditida</taxon>
        <taxon>Tylenchina</taxon>
        <taxon>Panagrolaimomorpha</taxon>
        <taxon>Panagrolaimoidea</taxon>
        <taxon>Panagrolaimidae</taxon>
        <taxon>Panagrolaimus</taxon>
    </lineage>
</organism>
<proteinExistence type="predicted"/>
<sequence length="300" mass="34421">MIQPMQAYQYAMQYAVQNKTPYAKSQVNEVKNSSLETTAEEVNSELSRDIANCVVSAKSVASQPHEDTKALPTEVVAAQKNDRVSLMQEYERKLDEFLTVPEILEEISNKVYNRKFMQHLRDIIRDFHTTPCPLSEQELKRIGIDRATMHQPVNVSHKSKYQERRGDNKKFWRPDAQPRGNIRWPNDSRENQNVNRQIKPQITSRSPVRNQKFATLIRGPNAWLSEVMKAGNVVDPNSVEARIAKIKKDVQGILNKITPTTAADLSIEMINKCVWRDEDSLPAVIELFFTKAIGEPKYVE</sequence>
<dbReference type="WBParaSite" id="ES5_v2.g28035.t1">
    <property type="protein sequence ID" value="ES5_v2.g28035.t1"/>
    <property type="gene ID" value="ES5_v2.g28035"/>
</dbReference>
<reference evidence="2" key="1">
    <citation type="submission" date="2022-11" db="UniProtKB">
        <authorList>
            <consortium name="WormBaseParasite"/>
        </authorList>
    </citation>
    <scope>IDENTIFICATION</scope>
</reference>
<dbReference type="Proteomes" id="UP000887579">
    <property type="component" value="Unplaced"/>
</dbReference>
<accession>A0AC34GEK1</accession>
<evidence type="ECO:0000313" key="2">
    <source>
        <dbReference type="WBParaSite" id="ES5_v2.g28035.t1"/>
    </source>
</evidence>
<name>A0AC34GEK1_9BILA</name>
<evidence type="ECO:0000313" key="1">
    <source>
        <dbReference type="Proteomes" id="UP000887579"/>
    </source>
</evidence>
<protein>
    <submittedName>
        <fullName evidence="2">Uncharacterized protein</fullName>
    </submittedName>
</protein>